<sequence length="70" mass="8148">MQRLSDRGLIEAYQKAKEIKCSEDFLAMLLEEIKRRNLLPLVKYQGMEIYPSPSSFSVKRRSNKTGIHFG</sequence>
<dbReference type="SUPFAM" id="SSF100985">
    <property type="entry name" value="Sporulation inhibitor Sda"/>
    <property type="match status" value="1"/>
</dbReference>
<dbReference type="AlphaFoldDB" id="A0A8X8LA91"/>
<reference evidence="1 2" key="1">
    <citation type="journal article" date="2020" name="Extremophiles">
        <title>Genomic analysis of Caldalkalibacillus thermarum TA2.A1 reveals aerobic alkaliphilic metabolism and evolutionary hallmarks linking alkaliphilic bacteria and plant life.</title>
        <authorList>
            <person name="de Jong S.I."/>
            <person name="van den Broek M.A."/>
            <person name="Merkel A.Y."/>
            <person name="de la Torre Cortes P."/>
            <person name="Kalamorz F."/>
            <person name="Cook G.M."/>
            <person name="van Loosdrecht M.C.M."/>
            <person name="McMillan D.G.G."/>
        </authorList>
    </citation>
    <scope>NUCLEOTIDE SEQUENCE [LARGE SCALE GENOMIC DNA]</scope>
    <source>
        <strain evidence="1 2">TA2.A1</strain>
    </source>
</reference>
<proteinExistence type="predicted"/>
<protein>
    <submittedName>
        <fullName evidence="1">Sporulation histidine kinase inhibitor Sda</fullName>
    </submittedName>
</protein>
<dbReference type="Pfam" id="PF08970">
    <property type="entry name" value="Sda"/>
    <property type="match status" value="1"/>
</dbReference>
<name>A0A8X8LA91_CALTT</name>
<evidence type="ECO:0000313" key="1">
    <source>
        <dbReference type="EMBL" id="QZT32590.1"/>
    </source>
</evidence>
<accession>A0A8X8LA91</accession>
<organism evidence="1 2">
    <name type="scientific">Caldalkalibacillus thermarum (strain TA2.A1)</name>
    <dbReference type="NCBI Taxonomy" id="986075"/>
    <lineage>
        <taxon>Bacteria</taxon>
        <taxon>Bacillati</taxon>
        <taxon>Bacillota</taxon>
        <taxon>Bacilli</taxon>
        <taxon>Bacillales</taxon>
        <taxon>Bacillaceae</taxon>
        <taxon>Caldalkalibacillus</taxon>
    </lineage>
</organism>
<dbReference type="InterPro" id="IPR036916">
    <property type="entry name" value="Sda_sf"/>
</dbReference>
<dbReference type="InterPro" id="IPR015064">
    <property type="entry name" value="Sda"/>
</dbReference>
<evidence type="ECO:0000313" key="2">
    <source>
        <dbReference type="Proteomes" id="UP000825179"/>
    </source>
</evidence>
<dbReference type="Proteomes" id="UP000825179">
    <property type="component" value="Chromosome"/>
</dbReference>
<dbReference type="EMBL" id="CP082237">
    <property type="protein sequence ID" value="QZT32590.1"/>
    <property type="molecule type" value="Genomic_DNA"/>
</dbReference>
<dbReference type="OrthoDB" id="2933732at2"/>
<gene>
    <name evidence="1" type="ORF">HUR95_09250</name>
</gene>
<keyword evidence="2" id="KW-1185">Reference proteome</keyword>
<dbReference type="Gene3D" id="1.10.287.1100">
    <property type="entry name" value="Sporulation inhibitor A"/>
    <property type="match status" value="1"/>
</dbReference>
<dbReference type="KEGG" id="cthu:HUR95_09250"/>
<dbReference type="RefSeq" id="WP_042684041.1">
    <property type="nucleotide sequence ID" value="NZ_AFCE01000065.1"/>
</dbReference>